<proteinExistence type="predicted"/>
<dbReference type="EMBL" id="JAHDVG010000463">
    <property type="protein sequence ID" value="KAH1186606.1"/>
    <property type="molecule type" value="Genomic_DNA"/>
</dbReference>
<gene>
    <name evidence="2" type="ORF">KIL84_019355</name>
</gene>
<keyword evidence="3" id="KW-1185">Reference proteome</keyword>
<name>A0A9D3XW79_9SAUR</name>
<reference evidence="2" key="1">
    <citation type="submission" date="2021-09" db="EMBL/GenBank/DDBJ databases">
        <title>The genome of Mauremys mutica provides insights into the evolution of semi-aquatic lifestyle.</title>
        <authorList>
            <person name="Gong S."/>
            <person name="Gao Y."/>
        </authorList>
    </citation>
    <scope>NUCLEOTIDE SEQUENCE</scope>
    <source>
        <strain evidence="2">MM-2020</strain>
        <tissue evidence="2">Muscle</tissue>
    </source>
</reference>
<comment type="caution">
    <text evidence="2">The sequence shown here is derived from an EMBL/GenBank/DDBJ whole genome shotgun (WGS) entry which is preliminary data.</text>
</comment>
<organism evidence="2 3">
    <name type="scientific">Mauremys mutica</name>
    <name type="common">yellowpond turtle</name>
    <dbReference type="NCBI Taxonomy" id="74926"/>
    <lineage>
        <taxon>Eukaryota</taxon>
        <taxon>Metazoa</taxon>
        <taxon>Chordata</taxon>
        <taxon>Craniata</taxon>
        <taxon>Vertebrata</taxon>
        <taxon>Euteleostomi</taxon>
        <taxon>Archelosauria</taxon>
        <taxon>Testudinata</taxon>
        <taxon>Testudines</taxon>
        <taxon>Cryptodira</taxon>
        <taxon>Durocryptodira</taxon>
        <taxon>Testudinoidea</taxon>
        <taxon>Geoemydidae</taxon>
        <taxon>Geoemydinae</taxon>
        <taxon>Mauremys</taxon>
    </lineage>
</organism>
<sequence>MEADDIRKGPDKTDTHTRSITSTLNKNYLSDGPEGNGLTKEPPLKDTGCQQKARNSNKSSPAAVKTNKTKNKTKNQPRMFLIHSNRIESIKCYYINQWNDLI</sequence>
<protein>
    <submittedName>
        <fullName evidence="2">Uncharacterized protein</fullName>
    </submittedName>
</protein>
<evidence type="ECO:0000313" key="2">
    <source>
        <dbReference type="EMBL" id="KAH1186606.1"/>
    </source>
</evidence>
<feature type="compositionally biased region" description="Polar residues" evidence="1">
    <location>
        <begin position="18"/>
        <end position="28"/>
    </location>
</feature>
<feature type="compositionally biased region" description="Basic and acidic residues" evidence="1">
    <location>
        <begin position="1"/>
        <end position="17"/>
    </location>
</feature>
<feature type="region of interest" description="Disordered" evidence="1">
    <location>
        <begin position="1"/>
        <end position="77"/>
    </location>
</feature>
<dbReference type="AlphaFoldDB" id="A0A9D3XW79"/>
<dbReference type="Proteomes" id="UP000827986">
    <property type="component" value="Unassembled WGS sequence"/>
</dbReference>
<evidence type="ECO:0000256" key="1">
    <source>
        <dbReference type="SAM" id="MobiDB-lite"/>
    </source>
</evidence>
<accession>A0A9D3XW79</accession>
<feature type="compositionally biased region" description="Polar residues" evidence="1">
    <location>
        <begin position="48"/>
        <end position="60"/>
    </location>
</feature>
<evidence type="ECO:0000313" key="3">
    <source>
        <dbReference type="Proteomes" id="UP000827986"/>
    </source>
</evidence>